<accession>A0AB73FFV5</accession>
<organism evidence="1 2">
    <name type="scientific">Acinetobacter baumannii</name>
    <dbReference type="NCBI Taxonomy" id="470"/>
    <lineage>
        <taxon>Bacteria</taxon>
        <taxon>Pseudomonadati</taxon>
        <taxon>Pseudomonadota</taxon>
        <taxon>Gammaproteobacteria</taxon>
        <taxon>Moraxellales</taxon>
        <taxon>Moraxellaceae</taxon>
        <taxon>Acinetobacter</taxon>
        <taxon>Acinetobacter calcoaceticus/baumannii complex</taxon>
    </lineage>
</organism>
<evidence type="ECO:0008006" key="3">
    <source>
        <dbReference type="Google" id="ProtNLM"/>
    </source>
</evidence>
<gene>
    <name evidence="1" type="ORF">APD06_04500</name>
</gene>
<protein>
    <recommendedName>
        <fullName evidence="3">XRE family transcriptional regulator</fullName>
    </recommendedName>
</protein>
<evidence type="ECO:0000313" key="1">
    <source>
        <dbReference type="EMBL" id="KQD14628.1"/>
    </source>
</evidence>
<dbReference type="AlphaFoldDB" id="A0AB73FFV5"/>
<evidence type="ECO:0000313" key="2">
    <source>
        <dbReference type="Proteomes" id="UP000051322"/>
    </source>
</evidence>
<proteinExistence type="predicted"/>
<name>A0AB73FFV5_ACIBA</name>
<comment type="caution">
    <text evidence="1">The sequence shown here is derived from an EMBL/GenBank/DDBJ whole genome shotgun (WGS) entry which is preliminary data.</text>
</comment>
<reference evidence="1 2" key="1">
    <citation type="submission" date="2015-10" db="EMBL/GenBank/DDBJ databases">
        <title>The utility of whole genome sequencing in characterizing Acinetobacter epidemiology and analyzing hospital outbreaks.</title>
        <authorList>
            <person name="Ozer E.A."/>
            <person name="Fitzpatrick M.A."/>
            <person name="Hauser A.R."/>
        </authorList>
    </citation>
    <scope>NUCLEOTIDE SEQUENCE [LARGE SCALE GENOMIC DNA]</scope>
    <source>
        <strain evidence="1 2">ABBL059</strain>
    </source>
</reference>
<dbReference type="RefSeq" id="WP_057063972.1">
    <property type="nucleotide sequence ID" value="NZ_LLCY01000125.1"/>
</dbReference>
<dbReference type="EMBL" id="LLFE01000126">
    <property type="protein sequence ID" value="KQD14628.1"/>
    <property type="molecule type" value="Genomic_DNA"/>
</dbReference>
<sequence length="163" mass="19588">MSTQTIIDNQISGQIENRIDIEIQYTQHKNMEDYVRLYENKGLYSLGLRAVEKFISKAEYQEILRMIEQDHFGKNFIKITEHYDTFWNKYFNFRDNEKLEKIGIALFGKSWKKALAEALKVDERRITHWLQCSRPIPKNVFKDLKVIKDKRLKEIQSIEKLLD</sequence>
<dbReference type="Proteomes" id="UP000051322">
    <property type="component" value="Unassembled WGS sequence"/>
</dbReference>